<evidence type="ECO:0000313" key="1">
    <source>
        <dbReference type="EMBL" id="PRX96598.1"/>
    </source>
</evidence>
<name>A0A2T0PYK7_9ACTN</name>
<dbReference type="Gene3D" id="3.40.50.300">
    <property type="entry name" value="P-loop containing nucleotide triphosphate hydrolases"/>
    <property type="match status" value="1"/>
</dbReference>
<dbReference type="OrthoDB" id="4349880at2"/>
<sequence length="1207" mass="132226">MPENPNPRLPAQYVQWIEALPGSQINVLQHGDMHVNPEAPSAGSPFERLQAVSDNAVAYCDIVAPRDGGSVVRLAEGAYVRRTVEERLLRRLDSPSLTALVGEAGYGKSVLMWRLHQRLRAAGRNPLLIPATSLLGDGDMEATLSVEMIAAALQERPTILLVDTLDLLLHEQAAQERVARLLAAAAEARTPTLVTSRPVEARTLTLHEDGADAGGLPGGAIRKITLSDYDPRERTEAIVTYAAQFYPEDGRAEVVERLQNANVRGLPLQEVCRNPLALRLLFELYAPDEPPETDVDTIGLYDQYWQRRVVSDTRGPGTAGSGPDLTAHAHGVALALLSKGSIESTGTDLAEQIRPLSGGSALPADKAVGALHARGVLTMPPSSRRLRFFHQTLFEHAAARAVAAVGEPAARVLFDCVRREPHDLFYGEVAAQLMLLAKRRLVLDGPATATLVEWLSDQERGLLALAMRTYARITDPGHELREAAARALQSCERDVAIDHLTLLPSVNHGSFDRIGAELGLLWRRAEKLQEEAGIQDRVTRREGRAIALNVLEALSRLAAAHPDQVLRFLQERECLSWLKNMPSGDMRNHKSLYLRVLEPLYAYAPRRCASALVDFFESFAADGSVGGAAEILDLFDRHPTPPLAEAEMMRIMRAMRVFRSDQDATALEMLYVRLREPWLADLSATELLERTQTMLGAKEWETVGRRAELRALSRSALTLTAGEAGAYLEPLLRTRNRTRQEHLLTVLGTVLQEAGEPPAPLTEYARKQCRRQLARLPAKRRADKGRPLPLLFVNALYGARTSGPALLAALPEVTSEELWSDPDGLIGILAAAALAGHETAAASLRQLLTSRRRSNVHVAVLGRLREAAVAGSAESVDYLILHAEATGDLTAIREVLSKAPESPVGVRERLHRLRASFVAAKNKDVVTQGAKLWRTLVDQRVEPYPTPSEIVGAGLTRSAGHSLSMALLQLADSCLRRDVWTGQDVSVLVQALGPYVEADLDRRTDKAATVSATARTVLIGLHARHTPLPADPVRQRAFATDIMELVYTSATDLETQQGLAAFTRCVVAAAPLPNRIADPTTTIELVTTVARRLHELQPQSTRWRRNAAQSWHTAIAKAVISAPADEVRRMIQELLGSDEQMARLAVAVCVDHMRPIPDWLKEMEPLMTPEIHKRMRGVMSRNARDGSPRKLPALYEKAIAAASSPDL</sequence>
<gene>
    <name evidence="1" type="ORF">CLV72_107121</name>
</gene>
<dbReference type="EMBL" id="PVZC01000007">
    <property type="protein sequence ID" value="PRX96598.1"/>
    <property type="molecule type" value="Genomic_DNA"/>
</dbReference>
<dbReference type="InterPro" id="IPR027417">
    <property type="entry name" value="P-loop_NTPase"/>
</dbReference>
<dbReference type="SUPFAM" id="SSF52540">
    <property type="entry name" value="P-loop containing nucleoside triphosphate hydrolases"/>
    <property type="match status" value="1"/>
</dbReference>
<dbReference type="RefSeq" id="WP_106249920.1">
    <property type="nucleotide sequence ID" value="NZ_PVZC01000007.1"/>
</dbReference>
<accession>A0A2T0PYK7</accession>
<comment type="caution">
    <text evidence="1">The sequence shown here is derived from an EMBL/GenBank/DDBJ whole genome shotgun (WGS) entry which is preliminary data.</text>
</comment>
<keyword evidence="2" id="KW-1185">Reference proteome</keyword>
<evidence type="ECO:0000313" key="2">
    <source>
        <dbReference type="Proteomes" id="UP000237846"/>
    </source>
</evidence>
<reference evidence="1 2" key="1">
    <citation type="submission" date="2018-03" db="EMBL/GenBank/DDBJ databases">
        <title>Genomic Encyclopedia of Archaeal and Bacterial Type Strains, Phase II (KMG-II): from individual species to whole genera.</title>
        <authorList>
            <person name="Goeker M."/>
        </authorList>
    </citation>
    <scope>NUCLEOTIDE SEQUENCE [LARGE SCALE GENOMIC DNA]</scope>
    <source>
        <strain evidence="1 2">DSM 45601</strain>
    </source>
</reference>
<dbReference type="AlphaFoldDB" id="A0A2T0PYK7"/>
<protein>
    <submittedName>
        <fullName evidence="1">Uncharacterized protein</fullName>
    </submittedName>
</protein>
<dbReference type="Proteomes" id="UP000237846">
    <property type="component" value="Unassembled WGS sequence"/>
</dbReference>
<organism evidence="1 2">
    <name type="scientific">Allonocardiopsis opalescens</name>
    <dbReference type="NCBI Taxonomy" id="1144618"/>
    <lineage>
        <taxon>Bacteria</taxon>
        <taxon>Bacillati</taxon>
        <taxon>Actinomycetota</taxon>
        <taxon>Actinomycetes</taxon>
        <taxon>Streptosporangiales</taxon>
        <taxon>Allonocardiopsis</taxon>
    </lineage>
</organism>
<proteinExistence type="predicted"/>